<accession>A0AAV4RNP8</accession>
<evidence type="ECO:0000313" key="3">
    <source>
        <dbReference type="Proteomes" id="UP001054837"/>
    </source>
</evidence>
<proteinExistence type="predicted"/>
<gene>
    <name evidence="2" type="ORF">CDAR_222931</name>
</gene>
<dbReference type="Proteomes" id="UP001054837">
    <property type="component" value="Unassembled WGS sequence"/>
</dbReference>
<evidence type="ECO:0000313" key="2">
    <source>
        <dbReference type="EMBL" id="GIY22097.1"/>
    </source>
</evidence>
<reference evidence="2 3" key="1">
    <citation type="submission" date="2021-06" db="EMBL/GenBank/DDBJ databases">
        <title>Caerostris darwini draft genome.</title>
        <authorList>
            <person name="Kono N."/>
            <person name="Arakawa K."/>
        </authorList>
    </citation>
    <scope>NUCLEOTIDE SEQUENCE [LARGE SCALE GENOMIC DNA]</scope>
</reference>
<dbReference type="EMBL" id="BPLQ01006402">
    <property type="protein sequence ID" value="GIY22097.1"/>
    <property type="molecule type" value="Genomic_DNA"/>
</dbReference>
<feature type="region of interest" description="Disordered" evidence="1">
    <location>
        <begin position="1"/>
        <end position="21"/>
    </location>
</feature>
<keyword evidence="3" id="KW-1185">Reference proteome</keyword>
<sequence>MDISPPGDDEQPPYSLPPDPPVGSDEFLYLHVKTITRIIELKAKLLADWFRPKGLDPESASKLDKEYDTTTAELLALCEGLGMSQNELPNDIYALHKIKPVHLRLHEKTAPSHASQQKPPTQKGKGKRPLDAEGYQIPPKHLVCKNPKDLSPLPTGNLFSLPTKASLPSNDPTESTTEQTRKPRVPPFFVRPNANWIVNNLNSAPPQVNNLNSAPPKGNNLNSAPILSDAALHLFKILSQFVTMILYIFLPY</sequence>
<protein>
    <submittedName>
        <fullName evidence="2">Uncharacterized protein</fullName>
    </submittedName>
</protein>
<comment type="caution">
    <text evidence="2">The sequence shown here is derived from an EMBL/GenBank/DDBJ whole genome shotgun (WGS) entry which is preliminary data.</text>
</comment>
<name>A0AAV4RNP8_9ARAC</name>
<feature type="region of interest" description="Disordered" evidence="1">
    <location>
        <begin position="108"/>
        <end position="134"/>
    </location>
</feature>
<feature type="compositionally biased region" description="Polar residues" evidence="1">
    <location>
        <begin position="166"/>
        <end position="178"/>
    </location>
</feature>
<organism evidence="2 3">
    <name type="scientific">Caerostris darwini</name>
    <dbReference type="NCBI Taxonomy" id="1538125"/>
    <lineage>
        <taxon>Eukaryota</taxon>
        <taxon>Metazoa</taxon>
        <taxon>Ecdysozoa</taxon>
        <taxon>Arthropoda</taxon>
        <taxon>Chelicerata</taxon>
        <taxon>Arachnida</taxon>
        <taxon>Araneae</taxon>
        <taxon>Araneomorphae</taxon>
        <taxon>Entelegynae</taxon>
        <taxon>Araneoidea</taxon>
        <taxon>Araneidae</taxon>
        <taxon>Caerostris</taxon>
    </lineage>
</organism>
<feature type="region of interest" description="Disordered" evidence="1">
    <location>
        <begin position="154"/>
        <end position="186"/>
    </location>
</feature>
<dbReference type="AlphaFoldDB" id="A0AAV4RNP8"/>
<evidence type="ECO:0000256" key="1">
    <source>
        <dbReference type="SAM" id="MobiDB-lite"/>
    </source>
</evidence>